<dbReference type="GO" id="GO:0005759">
    <property type="term" value="C:mitochondrial matrix"/>
    <property type="evidence" value="ECO:0007669"/>
    <property type="project" value="TreeGrafter"/>
</dbReference>
<evidence type="ECO:0000313" key="7">
    <source>
        <dbReference type="Proteomes" id="UP000305362"/>
    </source>
</evidence>
<dbReference type="InterPro" id="IPR039196">
    <property type="entry name" value="Fmc1"/>
</dbReference>
<dbReference type="PANTHER" id="PTHR28015:SF1">
    <property type="entry name" value="ATP SYNTHASE ASSEMBLY FACTOR FMC1, MITOCHONDRIAL"/>
    <property type="match status" value="1"/>
</dbReference>
<dbReference type="Pfam" id="PF13233">
    <property type="entry name" value="Complex1_LYR_2"/>
    <property type="match status" value="1"/>
</dbReference>
<evidence type="ECO:0000313" key="1">
    <source>
        <dbReference type="EMBL" id="TIB76174.1"/>
    </source>
</evidence>
<reference evidence="7 8" key="1">
    <citation type="submission" date="2019-03" db="EMBL/GenBank/DDBJ databases">
        <title>Sequencing 25 genomes of Wallemia mellicola.</title>
        <authorList>
            <person name="Gostincar C."/>
        </authorList>
    </citation>
    <scope>NUCLEOTIDE SEQUENCE [LARGE SCALE GENOMIC DNA]</scope>
    <source>
        <strain evidence="2 9">EXF-1262</strain>
        <strain evidence="5 10">EXF-1274</strain>
        <strain evidence="4 7">EXF-1277</strain>
        <strain evidence="1 11">EXF-6152</strain>
        <strain evidence="6 12">EXF-757</strain>
        <strain evidence="3 8">EXF-8738</strain>
    </source>
</reference>
<protein>
    <submittedName>
        <fullName evidence="1">Uncharacterized protein</fullName>
    </submittedName>
</protein>
<dbReference type="Proteomes" id="UP000305362">
    <property type="component" value="Unassembled WGS sequence"/>
</dbReference>
<evidence type="ECO:0000313" key="9">
    <source>
        <dbReference type="Proteomes" id="UP000307169"/>
    </source>
</evidence>
<comment type="caution">
    <text evidence="1">The sequence shown here is derived from an EMBL/GenBank/DDBJ whole genome shotgun (WGS) entry which is preliminary data.</text>
</comment>
<dbReference type="EMBL" id="SPRH01000055">
    <property type="protein sequence ID" value="TIB96908.1"/>
    <property type="molecule type" value="Genomic_DNA"/>
</dbReference>
<sequence length="92" mass="10617">MSAISLYRNLLREFSKSTPKGERNGQIFGHLRTLFISSTHSQEDMQNMVEFLKASRNHKDLLKRYNPLSDQTPEERVKATARRVGLDVPKTV</sequence>
<dbReference type="EMBL" id="SPRV01000047">
    <property type="protein sequence ID" value="TIC60101.1"/>
    <property type="molecule type" value="Genomic_DNA"/>
</dbReference>
<name>A0A4T0TBZ5_9BASI</name>
<dbReference type="PANTHER" id="PTHR28015">
    <property type="entry name" value="ATP SYNTHASE ASSEMBLY FACTOR FMC1, MITOCHONDRIAL"/>
    <property type="match status" value="1"/>
</dbReference>
<evidence type="ECO:0000313" key="10">
    <source>
        <dbReference type="Proteomes" id="UP000309601"/>
    </source>
</evidence>
<dbReference type="EMBL" id="SPRW01000052">
    <property type="protein sequence ID" value="TIC62058.1"/>
    <property type="molecule type" value="Genomic_DNA"/>
</dbReference>
<dbReference type="Proteomes" id="UP000305647">
    <property type="component" value="Unassembled WGS sequence"/>
</dbReference>
<organism evidence="1 11">
    <name type="scientific">Wallemia mellicola</name>
    <dbReference type="NCBI Taxonomy" id="1708541"/>
    <lineage>
        <taxon>Eukaryota</taxon>
        <taxon>Fungi</taxon>
        <taxon>Dikarya</taxon>
        <taxon>Basidiomycota</taxon>
        <taxon>Wallemiomycotina</taxon>
        <taxon>Wallemiomycetes</taxon>
        <taxon>Wallemiales</taxon>
        <taxon>Wallemiaceae</taxon>
        <taxon>Wallemia</taxon>
    </lineage>
</organism>
<dbReference type="Proteomes" id="UP000310708">
    <property type="component" value="Unassembled WGS sequence"/>
</dbReference>
<dbReference type="Proteomes" id="UP000307169">
    <property type="component" value="Unassembled WGS sequence"/>
</dbReference>
<dbReference type="OrthoDB" id="15893at2759"/>
<dbReference type="GO" id="GO:0033615">
    <property type="term" value="P:mitochondrial proton-transporting ATP synthase complex assembly"/>
    <property type="evidence" value="ECO:0007669"/>
    <property type="project" value="InterPro"/>
</dbReference>
<evidence type="ECO:0000313" key="11">
    <source>
        <dbReference type="Proteomes" id="UP000310685"/>
    </source>
</evidence>
<evidence type="ECO:0000313" key="5">
    <source>
        <dbReference type="EMBL" id="TIC62058.1"/>
    </source>
</evidence>
<accession>A0A4T0TBZ5</accession>
<gene>
    <name evidence="6" type="ORF">E3Q01_03507</name>
    <name evidence="5" type="ORF">E3Q02_03687</name>
    <name evidence="4" type="ORF">E3Q03_03428</name>
    <name evidence="3" type="ORF">E3Q10_03608</name>
    <name evidence="2" type="ORF">E3Q17_03642</name>
    <name evidence="1" type="ORF">E3Q22_03671</name>
</gene>
<proteinExistence type="predicted"/>
<evidence type="ECO:0000313" key="6">
    <source>
        <dbReference type="EMBL" id="TIC63175.1"/>
    </source>
</evidence>
<evidence type="ECO:0000313" key="12">
    <source>
        <dbReference type="Proteomes" id="UP000310708"/>
    </source>
</evidence>
<dbReference type="OMA" id="NPGADMD"/>
<dbReference type="EMBL" id="SPRC01000050">
    <property type="protein sequence ID" value="TIB76174.1"/>
    <property type="molecule type" value="Genomic_DNA"/>
</dbReference>
<dbReference type="Proteomes" id="UP000310685">
    <property type="component" value="Unassembled WGS sequence"/>
</dbReference>
<evidence type="ECO:0000313" key="2">
    <source>
        <dbReference type="EMBL" id="TIB96908.1"/>
    </source>
</evidence>
<dbReference type="AlphaFoldDB" id="A0A4T0TBZ5"/>
<evidence type="ECO:0000313" key="4">
    <source>
        <dbReference type="EMBL" id="TIC60101.1"/>
    </source>
</evidence>
<evidence type="ECO:0000313" key="8">
    <source>
        <dbReference type="Proteomes" id="UP000305647"/>
    </source>
</evidence>
<dbReference type="Proteomes" id="UP000309601">
    <property type="component" value="Unassembled WGS sequence"/>
</dbReference>
<dbReference type="EMBL" id="SPRX01000052">
    <property type="protein sequence ID" value="TIC63175.1"/>
    <property type="molecule type" value="Genomic_DNA"/>
</dbReference>
<dbReference type="EMBL" id="SPRO01000052">
    <property type="protein sequence ID" value="TIC27746.1"/>
    <property type="molecule type" value="Genomic_DNA"/>
</dbReference>
<evidence type="ECO:0000313" key="3">
    <source>
        <dbReference type="EMBL" id="TIC27746.1"/>
    </source>
</evidence>